<gene>
    <name evidence="2" type="ORF">SAMN04488541_105711</name>
</gene>
<dbReference type="SUPFAM" id="SSF55729">
    <property type="entry name" value="Acyl-CoA N-acyltransferases (Nat)"/>
    <property type="match status" value="1"/>
</dbReference>
<sequence>MENNKLNITWTTKPFKELSVEELYTILQLRTAIFVVEQNCVFQDMDGKDQQAYHCMGWLNEELVAYARLFDKNTIYEQASIGRVIVAQPMRKFGIGKKLMQVAIEESERLFGKQTLKIGAQFYLRRFYESLGFRQVSDIYVEDNIPHIYMERPSE</sequence>
<name>A0A1I2JMM5_9BACT</name>
<evidence type="ECO:0000259" key="1">
    <source>
        <dbReference type="PROSITE" id="PS51186"/>
    </source>
</evidence>
<evidence type="ECO:0000313" key="2">
    <source>
        <dbReference type="EMBL" id="SFF55834.1"/>
    </source>
</evidence>
<dbReference type="OrthoDB" id="9796171at2"/>
<dbReference type="Pfam" id="PF13673">
    <property type="entry name" value="Acetyltransf_10"/>
    <property type="match status" value="1"/>
</dbReference>
<dbReference type="AlphaFoldDB" id="A0A1I2JMM5"/>
<dbReference type="Proteomes" id="UP000199513">
    <property type="component" value="Unassembled WGS sequence"/>
</dbReference>
<proteinExistence type="predicted"/>
<accession>A0A1I2JMM5</accession>
<dbReference type="RefSeq" id="WP_091549307.1">
    <property type="nucleotide sequence ID" value="NZ_FONY01000057.1"/>
</dbReference>
<dbReference type="CDD" id="cd04301">
    <property type="entry name" value="NAT_SF"/>
    <property type="match status" value="1"/>
</dbReference>
<evidence type="ECO:0000313" key="3">
    <source>
        <dbReference type="Proteomes" id="UP000199513"/>
    </source>
</evidence>
<dbReference type="GO" id="GO:0016747">
    <property type="term" value="F:acyltransferase activity, transferring groups other than amino-acyl groups"/>
    <property type="evidence" value="ECO:0007669"/>
    <property type="project" value="InterPro"/>
</dbReference>
<feature type="domain" description="N-acetyltransferase" evidence="1">
    <location>
        <begin position="13"/>
        <end position="155"/>
    </location>
</feature>
<dbReference type="InterPro" id="IPR016181">
    <property type="entry name" value="Acyl_CoA_acyltransferase"/>
</dbReference>
<organism evidence="2 3">
    <name type="scientific">Thermoflexibacter ruber</name>
    <dbReference type="NCBI Taxonomy" id="1003"/>
    <lineage>
        <taxon>Bacteria</taxon>
        <taxon>Pseudomonadati</taxon>
        <taxon>Bacteroidota</taxon>
        <taxon>Cytophagia</taxon>
        <taxon>Cytophagales</taxon>
        <taxon>Thermoflexibacteraceae</taxon>
        <taxon>Thermoflexibacter</taxon>
    </lineage>
</organism>
<dbReference type="STRING" id="1003.SAMN04488541_105711"/>
<dbReference type="PROSITE" id="PS51186">
    <property type="entry name" value="GNAT"/>
    <property type="match status" value="1"/>
</dbReference>
<dbReference type="InterPro" id="IPR000182">
    <property type="entry name" value="GNAT_dom"/>
</dbReference>
<dbReference type="Gene3D" id="3.40.630.30">
    <property type="match status" value="1"/>
</dbReference>
<protein>
    <submittedName>
        <fullName evidence="2">ElaA protein</fullName>
    </submittedName>
</protein>
<reference evidence="2 3" key="1">
    <citation type="submission" date="2016-10" db="EMBL/GenBank/DDBJ databases">
        <authorList>
            <person name="de Groot N.N."/>
        </authorList>
    </citation>
    <scope>NUCLEOTIDE SEQUENCE [LARGE SCALE GENOMIC DNA]</scope>
    <source>
        <strain>GEY</strain>
        <strain evidence="3">DSM 9560</strain>
    </source>
</reference>
<keyword evidence="3" id="KW-1185">Reference proteome</keyword>
<dbReference type="EMBL" id="FONY01000057">
    <property type="protein sequence ID" value="SFF55834.1"/>
    <property type="molecule type" value="Genomic_DNA"/>
</dbReference>